<proteinExistence type="predicted"/>
<gene>
    <name evidence="1" type="ORF">D5H75_33645</name>
</gene>
<dbReference type="EMBL" id="QZEY01000020">
    <property type="protein sequence ID" value="RJL22934.1"/>
    <property type="molecule type" value="Genomic_DNA"/>
</dbReference>
<dbReference type="RefSeq" id="WP_119930632.1">
    <property type="nucleotide sequence ID" value="NZ_QZEY01000020.1"/>
</dbReference>
<name>A0A3A4A9F4_9ACTN</name>
<comment type="caution">
    <text evidence="1">The sequence shown here is derived from an EMBL/GenBank/DDBJ whole genome shotgun (WGS) entry which is preliminary data.</text>
</comment>
<organism evidence="1 2">
    <name type="scientific">Bailinhaonella thermotolerans</name>
    <dbReference type="NCBI Taxonomy" id="1070861"/>
    <lineage>
        <taxon>Bacteria</taxon>
        <taxon>Bacillati</taxon>
        <taxon>Actinomycetota</taxon>
        <taxon>Actinomycetes</taxon>
        <taxon>Streptosporangiales</taxon>
        <taxon>Streptosporangiaceae</taxon>
        <taxon>Bailinhaonella</taxon>
    </lineage>
</organism>
<evidence type="ECO:0000313" key="1">
    <source>
        <dbReference type="EMBL" id="RJL22934.1"/>
    </source>
</evidence>
<dbReference type="Pfam" id="PF10604">
    <property type="entry name" value="Polyketide_cyc2"/>
    <property type="match status" value="1"/>
</dbReference>
<accession>A0A3A4A9F4</accession>
<dbReference type="OrthoDB" id="156693at2"/>
<reference evidence="1 2" key="1">
    <citation type="submission" date="2018-09" db="EMBL/GenBank/DDBJ databases">
        <title>YIM 75507 draft genome.</title>
        <authorList>
            <person name="Tang S."/>
            <person name="Feng Y."/>
        </authorList>
    </citation>
    <scope>NUCLEOTIDE SEQUENCE [LARGE SCALE GENOMIC DNA]</scope>
    <source>
        <strain evidence="1 2">YIM 75507</strain>
    </source>
</reference>
<dbReference type="AlphaFoldDB" id="A0A3A4A9F4"/>
<evidence type="ECO:0000313" key="2">
    <source>
        <dbReference type="Proteomes" id="UP000265768"/>
    </source>
</evidence>
<keyword evidence="2" id="KW-1185">Reference proteome</keyword>
<protein>
    <submittedName>
        <fullName evidence="1">Shy6-polyketide cyclase</fullName>
    </submittedName>
</protein>
<dbReference type="Gene3D" id="3.30.530.20">
    <property type="match status" value="1"/>
</dbReference>
<dbReference type="InterPro" id="IPR019587">
    <property type="entry name" value="Polyketide_cyclase/dehydratase"/>
</dbReference>
<dbReference type="SUPFAM" id="SSF55961">
    <property type="entry name" value="Bet v1-like"/>
    <property type="match status" value="1"/>
</dbReference>
<sequence>MITGIDSDAPVVARHSITIDAPLRRVWDLHADVSGWPSWQSDITAASATGPLVPGSVFHWTTFGMEITSTVYAVEEPYRVLWGGPAHGVDGIHEWTFTEEDGVVHVRTEESWDGEPIRADAAGMGAALDASLTAWLDRLKRAAEAA</sequence>
<dbReference type="Proteomes" id="UP000265768">
    <property type="component" value="Unassembled WGS sequence"/>
</dbReference>
<dbReference type="InterPro" id="IPR023393">
    <property type="entry name" value="START-like_dom_sf"/>
</dbReference>